<keyword evidence="5 9" id="KW-0697">Rotamase</keyword>
<evidence type="ECO:0000313" key="13">
    <source>
        <dbReference type="Proteomes" id="UP000468388"/>
    </source>
</evidence>
<comment type="catalytic activity">
    <reaction evidence="1 9 10">
        <text>[protein]-peptidylproline (omega=180) = [protein]-peptidylproline (omega=0)</text>
        <dbReference type="Rhea" id="RHEA:16237"/>
        <dbReference type="Rhea" id="RHEA-COMP:10747"/>
        <dbReference type="Rhea" id="RHEA-COMP:10748"/>
        <dbReference type="ChEBI" id="CHEBI:83833"/>
        <dbReference type="ChEBI" id="CHEBI:83834"/>
        <dbReference type="EC" id="5.2.1.8"/>
    </reaction>
</comment>
<feature type="domain" description="PPIase FKBP-type" evidence="11">
    <location>
        <begin position="7"/>
        <end position="86"/>
    </location>
</feature>
<dbReference type="EMBL" id="WRXO01000001">
    <property type="protein sequence ID" value="MVT39711.1"/>
    <property type="molecule type" value="Genomic_DNA"/>
</dbReference>
<evidence type="ECO:0000256" key="1">
    <source>
        <dbReference type="ARBA" id="ARBA00000971"/>
    </source>
</evidence>
<dbReference type="Gene3D" id="3.10.50.40">
    <property type="match status" value="1"/>
</dbReference>
<dbReference type="InterPro" id="IPR046357">
    <property type="entry name" value="PPIase_dom_sf"/>
</dbReference>
<evidence type="ECO:0000256" key="7">
    <source>
        <dbReference type="ARBA" id="ARBA00023235"/>
    </source>
</evidence>
<organism evidence="12 13">
    <name type="scientific">Chitinophaga oryziterrae</name>
    <dbReference type="NCBI Taxonomy" id="1031224"/>
    <lineage>
        <taxon>Bacteria</taxon>
        <taxon>Pseudomonadati</taxon>
        <taxon>Bacteroidota</taxon>
        <taxon>Chitinophagia</taxon>
        <taxon>Chitinophagales</taxon>
        <taxon>Chitinophagaceae</taxon>
        <taxon>Chitinophaga</taxon>
    </lineage>
</organism>
<evidence type="ECO:0000256" key="8">
    <source>
        <dbReference type="ARBA" id="ARBA00037071"/>
    </source>
</evidence>
<keyword evidence="6" id="KW-0143">Chaperone</keyword>
<proteinExistence type="inferred from homology"/>
<dbReference type="Pfam" id="PF00254">
    <property type="entry name" value="FKBP_C"/>
    <property type="match status" value="1"/>
</dbReference>
<comment type="subcellular location">
    <subcellularLocation>
        <location evidence="2">Cytoplasm</location>
    </subcellularLocation>
</comment>
<evidence type="ECO:0000256" key="4">
    <source>
        <dbReference type="ARBA" id="ARBA00022490"/>
    </source>
</evidence>
<protein>
    <recommendedName>
        <fullName evidence="10">Peptidyl-prolyl cis-trans isomerase</fullName>
        <ecNumber evidence="10">5.2.1.8</ecNumber>
    </recommendedName>
</protein>
<comment type="similarity">
    <text evidence="3 10">Belongs to the FKBP-type PPIase family.</text>
</comment>
<evidence type="ECO:0000256" key="6">
    <source>
        <dbReference type="ARBA" id="ARBA00023186"/>
    </source>
</evidence>
<dbReference type="AlphaFoldDB" id="A0A6N8J4U3"/>
<accession>A0A6N8J4U3</accession>
<evidence type="ECO:0000256" key="3">
    <source>
        <dbReference type="ARBA" id="ARBA00006577"/>
    </source>
</evidence>
<dbReference type="EC" id="5.2.1.8" evidence="10"/>
<dbReference type="Proteomes" id="UP000468388">
    <property type="component" value="Unassembled WGS sequence"/>
</dbReference>
<sequence>MMQVKNGDTVRVHYHGRLTDGTTFDSSEGRDPLEFQVGAGMVIKGFDNGVIDMKVGDKRTLEIPVDEAYGPKNAELIMEFPKDNIPAELNPEVGMDLQMSNPEGQVFPVKVAAIGSEFITLDANHPLAGEALVFDIELVEIK</sequence>
<dbReference type="SUPFAM" id="SSF54534">
    <property type="entry name" value="FKBP-like"/>
    <property type="match status" value="1"/>
</dbReference>
<comment type="caution">
    <text evidence="12">The sequence shown here is derived from an EMBL/GenBank/DDBJ whole genome shotgun (WGS) entry which is preliminary data.</text>
</comment>
<reference evidence="12 13" key="1">
    <citation type="submission" date="2019-12" db="EMBL/GenBank/DDBJ databases">
        <title>The draft genomic sequence of strain Chitinophaga oryziterrae JCM 16595.</title>
        <authorList>
            <person name="Zhang X."/>
        </authorList>
    </citation>
    <scope>NUCLEOTIDE SEQUENCE [LARGE SCALE GENOMIC DNA]</scope>
    <source>
        <strain evidence="12 13">JCM 16595</strain>
    </source>
</reference>
<keyword evidence="4" id="KW-0963">Cytoplasm</keyword>
<evidence type="ECO:0000256" key="10">
    <source>
        <dbReference type="RuleBase" id="RU003915"/>
    </source>
</evidence>
<dbReference type="PANTHER" id="PTHR47861">
    <property type="entry name" value="FKBP-TYPE PEPTIDYL-PROLYL CIS-TRANS ISOMERASE SLYD"/>
    <property type="match status" value="1"/>
</dbReference>
<dbReference type="GO" id="GO:0003755">
    <property type="term" value="F:peptidyl-prolyl cis-trans isomerase activity"/>
    <property type="evidence" value="ECO:0007669"/>
    <property type="project" value="UniProtKB-UniRule"/>
</dbReference>
<evidence type="ECO:0000313" key="12">
    <source>
        <dbReference type="EMBL" id="MVT39711.1"/>
    </source>
</evidence>
<keyword evidence="13" id="KW-1185">Reference proteome</keyword>
<evidence type="ECO:0000256" key="9">
    <source>
        <dbReference type="PROSITE-ProRule" id="PRU00277"/>
    </source>
</evidence>
<comment type="function">
    <text evidence="8">Also involved in hydrogenase metallocenter assembly, probably by participating in the nickel insertion step. This function in hydrogenase biosynthesis requires chaperone activity and the presence of the metal-binding domain, but not PPIase activity.</text>
</comment>
<evidence type="ECO:0000256" key="2">
    <source>
        <dbReference type="ARBA" id="ARBA00004496"/>
    </source>
</evidence>
<dbReference type="PROSITE" id="PS50059">
    <property type="entry name" value="FKBP_PPIASE"/>
    <property type="match status" value="1"/>
</dbReference>
<name>A0A6N8J4U3_9BACT</name>
<evidence type="ECO:0000259" key="11">
    <source>
        <dbReference type="PROSITE" id="PS50059"/>
    </source>
</evidence>
<dbReference type="GO" id="GO:0005737">
    <property type="term" value="C:cytoplasm"/>
    <property type="evidence" value="ECO:0007669"/>
    <property type="project" value="UniProtKB-SubCell"/>
</dbReference>
<dbReference type="PANTHER" id="PTHR47861:SF3">
    <property type="entry name" value="FKBP-TYPE PEPTIDYL-PROLYL CIS-TRANS ISOMERASE SLYD"/>
    <property type="match status" value="1"/>
</dbReference>
<evidence type="ECO:0000256" key="5">
    <source>
        <dbReference type="ARBA" id="ARBA00023110"/>
    </source>
</evidence>
<dbReference type="InterPro" id="IPR001179">
    <property type="entry name" value="PPIase_FKBP_dom"/>
</dbReference>
<keyword evidence="7 9" id="KW-0413">Isomerase</keyword>
<gene>
    <name evidence="12" type="ORF">GO495_03875</name>
</gene>
<dbReference type="GO" id="GO:0042026">
    <property type="term" value="P:protein refolding"/>
    <property type="evidence" value="ECO:0007669"/>
    <property type="project" value="UniProtKB-ARBA"/>
</dbReference>